<dbReference type="GO" id="GO:0070941">
    <property type="term" value="P:eisosome assembly"/>
    <property type="evidence" value="ECO:0007669"/>
    <property type="project" value="TreeGrafter"/>
</dbReference>
<evidence type="ECO:0008006" key="4">
    <source>
        <dbReference type="Google" id="ProtNLM"/>
    </source>
</evidence>
<feature type="compositionally biased region" description="Basic and acidic residues" evidence="1">
    <location>
        <begin position="435"/>
        <end position="449"/>
    </location>
</feature>
<feature type="region of interest" description="Disordered" evidence="1">
    <location>
        <begin position="173"/>
        <end position="215"/>
    </location>
</feature>
<sequence length="764" mass="84208">MAHVGPGDVPCPDPLAHEHSNQLAEQASSAALYATDPARHTGQDNVLGPDGKLSSHSAATSLKYARPQDLPSYPSHGGLADSAGKAALMAKDYKMQELWHPEESAAGSKAAILAHRDGAKVDLWQPSASKAGNSAANLAMHSKDLSPQLDQGYTQQGRQNALKAATLSAKLDKSDLLPPQGVPDYPDAKNSASNALSAATVSHRSNSVKTAPDGWNSEANQVARVKNLHVNPRYFTEVPGIDINPEETRHQAALRASALSMAKQMYETQKILPTPTDASREAANLASTKQQTSPPKDIKQEALKYLHLQDEAYKLAQERLRKIDKNFESAKYREYYGLPSEPTPKKGLSRLSHTLRHNNSINNSEAALPSDEERARQIRAQTSALTTAVDTAQRSSDRAKLMALASQRVQTQMASIDAEVYANTGKVPPALQEEWEQKAQKRAKEEQERAAAQTAPQAGQRDVGGGRYISQAEVEAIAAERLKPTLEEISKNAERRRERDEEVRKLKVEGERRRVEEKAKQREEKEKTKRVRRKTPQPNRNKLIVCTDEEKAASKKEKHDEKAASKAKKQEDKLARKQSESVDDEKRASMLGRLSTKLHRKSKPTQTQNRESGDKVSDLLSEEENLSSSSSSLSPHRPALTSRVSGHYTDPGQAVAPSKPDLERHISHIGHSDSESESEGRTGGFMGLFGKMRTKKREESEESSNEAISEDAAAFAAGGRKKRGQVEEVEDGEDDGEEDEFQDAKDHFDEPKQRRGTKFREEVD</sequence>
<evidence type="ECO:0000256" key="1">
    <source>
        <dbReference type="SAM" id="MobiDB-lite"/>
    </source>
</evidence>
<accession>A0A6A7BR90</accession>
<dbReference type="PANTHER" id="PTHR28298">
    <property type="entry name" value="EISOSOME PROTEIN 1"/>
    <property type="match status" value="1"/>
</dbReference>
<name>A0A6A7BR90_9PEZI</name>
<feature type="compositionally biased region" description="Low complexity" evidence="1">
    <location>
        <begin position="188"/>
        <end position="199"/>
    </location>
</feature>
<feature type="compositionally biased region" description="Polar residues" evidence="1">
    <location>
        <begin position="200"/>
        <end position="209"/>
    </location>
</feature>
<dbReference type="PANTHER" id="PTHR28298:SF1">
    <property type="entry name" value="EISOSOME PROTEIN 1"/>
    <property type="match status" value="1"/>
</dbReference>
<feature type="region of interest" description="Disordered" evidence="1">
    <location>
        <begin position="479"/>
        <end position="764"/>
    </location>
</feature>
<evidence type="ECO:0000313" key="3">
    <source>
        <dbReference type="Proteomes" id="UP000799421"/>
    </source>
</evidence>
<keyword evidence="3" id="KW-1185">Reference proteome</keyword>
<evidence type="ECO:0000313" key="2">
    <source>
        <dbReference type="EMBL" id="KAF2857776.1"/>
    </source>
</evidence>
<feature type="compositionally biased region" description="Basic and acidic residues" evidence="1">
    <location>
        <begin position="548"/>
        <end position="588"/>
    </location>
</feature>
<feature type="region of interest" description="Disordered" evidence="1">
    <location>
        <begin position="1"/>
        <end position="78"/>
    </location>
</feature>
<protein>
    <recommendedName>
        <fullName evidence="4">Eisosome protein 1</fullName>
    </recommendedName>
</protein>
<dbReference type="InterPro" id="IPR024527">
    <property type="entry name" value="Eisosome1"/>
</dbReference>
<feature type="compositionally biased region" description="Acidic residues" evidence="1">
    <location>
        <begin position="727"/>
        <end position="741"/>
    </location>
</feature>
<gene>
    <name evidence="2" type="ORF">K470DRAFT_266580</name>
</gene>
<feature type="compositionally biased region" description="Low complexity" evidence="1">
    <location>
        <begin position="450"/>
        <end position="461"/>
    </location>
</feature>
<feature type="compositionally biased region" description="Basic and acidic residues" evidence="1">
    <location>
        <begin position="660"/>
        <end position="680"/>
    </location>
</feature>
<dbReference type="Proteomes" id="UP000799421">
    <property type="component" value="Unassembled WGS sequence"/>
</dbReference>
<feature type="compositionally biased region" description="Low complexity" evidence="1">
    <location>
        <begin position="705"/>
        <end position="718"/>
    </location>
</feature>
<organism evidence="2 3">
    <name type="scientific">Piedraia hortae CBS 480.64</name>
    <dbReference type="NCBI Taxonomy" id="1314780"/>
    <lineage>
        <taxon>Eukaryota</taxon>
        <taxon>Fungi</taxon>
        <taxon>Dikarya</taxon>
        <taxon>Ascomycota</taxon>
        <taxon>Pezizomycotina</taxon>
        <taxon>Dothideomycetes</taxon>
        <taxon>Dothideomycetidae</taxon>
        <taxon>Capnodiales</taxon>
        <taxon>Piedraiaceae</taxon>
        <taxon>Piedraia</taxon>
    </lineage>
</organism>
<reference evidence="2" key="1">
    <citation type="journal article" date="2020" name="Stud. Mycol.">
        <title>101 Dothideomycetes genomes: a test case for predicting lifestyles and emergence of pathogens.</title>
        <authorList>
            <person name="Haridas S."/>
            <person name="Albert R."/>
            <person name="Binder M."/>
            <person name="Bloem J."/>
            <person name="Labutti K."/>
            <person name="Salamov A."/>
            <person name="Andreopoulos B."/>
            <person name="Baker S."/>
            <person name="Barry K."/>
            <person name="Bills G."/>
            <person name="Bluhm B."/>
            <person name="Cannon C."/>
            <person name="Castanera R."/>
            <person name="Culley D."/>
            <person name="Daum C."/>
            <person name="Ezra D."/>
            <person name="Gonzalez J."/>
            <person name="Henrissat B."/>
            <person name="Kuo A."/>
            <person name="Liang C."/>
            <person name="Lipzen A."/>
            <person name="Lutzoni F."/>
            <person name="Magnuson J."/>
            <person name="Mondo S."/>
            <person name="Nolan M."/>
            <person name="Ohm R."/>
            <person name="Pangilinan J."/>
            <person name="Park H.-J."/>
            <person name="Ramirez L."/>
            <person name="Alfaro M."/>
            <person name="Sun H."/>
            <person name="Tritt A."/>
            <person name="Yoshinaga Y."/>
            <person name="Zwiers L.-H."/>
            <person name="Turgeon B."/>
            <person name="Goodwin S."/>
            <person name="Spatafora J."/>
            <person name="Crous P."/>
            <person name="Grigoriev I."/>
        </authorList>
    </citation>
    <scope>NUCLEOTIDE SEQUENCE</scope>
    <source>
        <strain evidence="2">CBS 480.64</strain>
    </source>
</reference>
<dbReference type="EMBL" id="MU006028">
    <property type="protein sequence ID" value="KAF2857776.1"/>
    <property type="molecule type" value="Genomic_DNA"/>
</dbReference>
<feature type="region of interest" description="Disordered" evidence="1">
    <location>
        <begin position="435"/>
        <end position="466"/>
    </location>
</feature>
<proteinExistence type="predicted"/>
<dbReference type="OrthoDB" id="4070583at2759"/>
<feature type="compositionally biased region" description="Basic and acidic residues" evidence="1">
    <location>
        <begin position="742"/>
        <end position="764"/>
    </location>
</feature>
<feature type="compositionally biased region" description="Basic and acidic residues" evidence="1">
    <location>
        <begin position="479"/>
        <end position="527"/>
    </location>
</feature>
<dbReference type="Pfam" id="PF12757">
    <property type="entry name" value="Eisosome1"/>
    <property type="match status" value="1"/>
</dbReference>
<dbReference type="AlphaFoldDB" id="A0A6A7BR90"/>